<dbReference type="PANTHER" id="PTHR43563:SF14">
    <property type="entry name" value="AMINE OXIDASE"/>
    <property type="match status" value="1"/>
</dbReference>
<name>A0ABT3RNJ0_9BACT</name>
<dbReference type="Gene3D" id="3.50.50.60">
    <property type="entry name" value="FAD/NAD(P)-binding domain"/>
    <property type="match status" value="2"/>
</dbReference>
<evidence type="ECO:0000313" key="3">
    <source>
        <dbReference type="EMBL" id="MCX2743344.1"/>
    </source>
</evidence>
<sequence>MKDIIIVGGGLTGLVAAYTLQQNGINNFLLLEAQSRFGGRIDTLYHESLPIELGPTWVHANHFELLELLKDLGIPVFSQYNEGIAKYEMQGQVQSFIPPGGQAVSYRIGGGSVQLTDKLSQYLNGDQYRLSTEVKSINEQDGSLMIKDQEGNKYEGKKVVVTLPPRLAIENISFDPALPDNLQKLMHSTYTWMSTYIKSAVVYDHPFWKEMGFSGMAFSQDGPMTEVYDHSDINDEKYALQGFVSPEERYMTLSKKEREKRIIRQLVGFFGPEAGEYVAYYEKNWNSDQYSSVEGDKLIPSKHLYGHELYQKHYLNEKLKFAGTETAPDSGGFMEGAVIAGKQAANFVSV</sequence>
<reference evidence="3 4" key="1">
    <citation type="submission" date="2022-11" db="EMBL/GenBank/DDBJ databases">
        <title>The characterization of three novel Bacteroidetes species and genomic analysis of their roles in tidal elemental geochemical cycles.</title>
        <authorList>
            <person name="Ma K."/>
        </authorList>
    </citation>
    <scope>NUCLEOTIDE SEQUENCE [LARGE SCALE GENOMIC DNA]</scope>
    <source>
        <strain evidence="3 4">M17</strain>
    </source>
</reference>
<dbReference type="SUPFAM" id="SSF51905">
    <property type="entry name" value="FAD/NAD(P)-binding domain"/>
    <property type="match status" value="1"/>
</dbReference>
<comment type="caution">
    <text evidence="3">The sequence shown here is derived from an EMBL/GenBank/DDBJ whole genome shotgun (WGS) entry which is preliminary data.</text>
</comment>
<dbReference type="SUPFAM" id="SSF54373">
    <property type="entry name" value="FAD-linked reductases, C-terminal domain"/>
    <property type="match status" value="1"/>
</dbReference>
<dbReference type="InterPro" id="IPR050703">
    <property type="entry name" value="Flavin_MAO"/>
</dbReference>
<evidence type="ECO:0000259" key="2">
    <source>
        <dbReference type="Pfam" id="PF01593"/>
    </source>
</evidence>
<dbReference type="Pfam" id="PF01593">
    <property type="entry name" value="Amino_oxidase"/>
    <property type="match status" value="2"/>
</dbReference>
<gene>
    <name evidence="3" type="ORF">OO013_05675</name>
</gene>
<dbReference type="EMBL" id="JAPFQN010000003">
    <property type="protein sequence ID" value="MCX2743344.1"/>
    <property type="molecule type" value="Genomic_DNA"/>
</dbReference>
<dbReference type="PANTHER" id="PTHR43563">
    <property type="entry name" value="AMINE OXIDASE"/>
    <property type="match status" value="1"/>
</dbReference>
<keyword evidence="4" id="KW-1185">Reference proteome</keyword>
<comment type="similarity">
    <text evidence="1">Belongs to the flavin monoamine oxidase family.</text>
</comment>
<evidence type="ECO:0000256" key="1">
    <source>
        <dbReference type="ARBA" id="ARBA00005995"/>
    </source>
</evidence>
<feature type="domain" description="Amine oxidase" evidence="2">
    <location>
        <begin position="106"/>
        <end position="346"/>
    </location>
</feature>
<organism evidence="3 4">
    <name type="scientific">Mangrovivirga halotolerans</name>
    <dbReference type="NCBI Taxonomy" id="2993936"/>
    <lineage>
        <taxon>Bacteria</taxon>
        <taxon>Pseudomonadati</taxon>
        <taxon>Bacteroidota</taxon>
        <taxon>Cytophagia</taxon>
        <taxon>Cytophagales</taxon>
        <taxon>Mangrovivirgaceae</taxon>
        <taxon>Mangrovivirga</taxon>
    </lineage>
</organism>
<proteinExistence type="inferred from homology"/>
<accession>A0ABT3RNJ0</accession>
<feature type="domain" description="Amine oxidase" evidence="2">
    <location>
        <begin position="11"/>
        <end position="86"/>
    </location>
</feature>
<dbReference type="InterPro" id="IPR002937">
    <property type="entry name" value="Amino_oxidase"/>
</dbReference>
<protein>
    <submittedName>
        <fullName evidence="3">FAD-dependent oxidoreductase</fullName>
    </submittedName>
</protein>
<dbReference type="InterPro" id="IPR036188">
    <property type="entry name" value="FAD/NAD-bd_sf"/>
</dbReference>
<dbReference type="RefSeq" id="WP_266055722.1">
    <property type="nucleotide sequence ID" value="NZ_JAPFQN010000003.1"/>
</dbReference>
<evidence type="ECO:0000313" key="4">
    <source>
        <dbReference type="Proteomes" id="UP001209885"/>
    </source>
</evidence>
<dbReference type="Gene3D" id="3.90.660.20">
    <property type="entry name" value="Protoporphyrinogen oxidase, mitochondrial, domain 2"/>
    <property type="match status" value="1"/>
</dbReference>
<dbReference type="Proteomes" id="UP001209885">
    <property type="component" value="Unassembled WGS sequence"/>
</dbReference>